<keyword evidence="3" id="KW-1185">Reference proteome</keyword>
<accession>A0A9J6FWW5</accession>
<name>A0A9J6FWW5_HAELO</name>
<proteinExistence type="predicted"/>
<evidence type="ECO:0000313" key="3">
    <source>
        <dbReference type="Proteomes" id="UP000821853"/>
    </source>
</evidence>
<dbReference type="EMBL" id="JABSTR010000005">
    <property type="protein sequence ID" value="KAH9370606.1"/>
    <property type="molecule type" value="Genomic_DNA"/>
</dbReference>
<comment type="caution">
    <text evidence="2">The sequence shown here is derived from an EMBL/GenBank/DDBJ whole genome shotgun (WGS) entry which is preliminary data.</text>
</comment>
<evidence type="ECO:0000256" key="1">
    <source>
        <dbReference type="SAM" id="MobiDB-lite"/>
    </source>
</evidence>
<organism evidence="2 3">
    <name type="scientific">Haemaphysalis longicornis</name>
    <name type="common">Bush tick</name>
    <dbReference type="NCBI Taxonomy" id="44386"/>
    <lineage>
        <taxon>Eukaryota</taxon>
        <taxon>Metazoa</taxon>
        <taxon>Ecdysozoa</taxon>
        <taxon>Arthropoda</taxon>
        <taxon>Chelicerata</taxon>
        <taxon>Arachnida</taxon>
        <taxon>Acari</taxon>
        <taxon>Parasitiformes</taxon>
        <taxon>Ixodida</taxon>
        <taxon>Ixodoidea</taxon>
        <taxon>Ixodidae</taxon>
        <taxon>Haemaphysalinae</taxon>
        <taxon>Haemaphysalis</taxon>
    </lineage>
</organism>
<dbReference type="Proteomes" id="UP000821853">
    <property type="component" value="Chromosome 3"/>
</dbReference>
<gene>
    <name evidence="2" type="ORF">HPB48_010731</name>
</gene>
<sequence>MQQVVTTKNNAQRMLHTFRCGRPEQPDEKARCTKGQGASAPRSSFSWLAAQRLSAHNEEIDAQTSQVSIACSNAPPTAEREKDRVIASPALFAPRDQRDYSGRF</sequence>
<feature type="region of interest" description="Disordered" evidence="1">
    <location>
        <begin position="22"/>
        <end position="43"/>
    </location>
</feature>
<feature type="compositionally biased region" description="Basic and acidic residues" evidence="1">
    <location>
        <begin position="95"/>
        <end position="104"/>
    </location>
</feature>
<feature type="compositionally biased region" description="Basic and acidic residues" evidence="1">
    <location>
        <begin position="22"/>
        <end position="31"/>
    </location>
</feature>
<reference evidence="2 3" key="1">
    <citation type="journal article" date="2020" name="Cell">
        <title>Large-Scale Comparative Analyses of Tick Genomes Elucidate Their Genetic Diversity and Vector Capacities.</title>
        <authorList>
            <consortium name="Tick Genome and Microbiome Consortium (TIGMIC)"/>
            <person name="Jia N."/>
            <person name="Wang J."/>
            <person name="Shi W."/>
            <person name="Du L."/>
            <person name="Sun Y."/>
            <person name="Zhan W."/>
            <person name="Jiang J.F."/>
            <person name="Wang Q."/>
            <person name="Zhang B."/>
            <person name="Ji P."/>
            <person name="Bell-Sakyi L."/>
            <person name="Cui X.M."/>
            <person name="Yuan T.T."/>
            <person name="Jiang B.G."/>
            <person name="Yang W.F."/>
            <person name="Lam T.T."/>
            <person name="Chang Q.C."/>
            <person name="Ding S.J."/>
            <person name="Wang X.J."/>
            <person name="Zhu J.G."/>
            <person name="Ruan X.D."/>
            <person name="Zhao L."/>
            <person name="Wei J.T."/>
            <person name="Ye R.Z."/>
            <person name="Que T.C."/>
            <person name="Du C.H."/>
            <person name="Zhou Y.H."/>
            <person name="Cheng J.X."/>
            <person name="Dai P.F."/>
            <person name="Guo W.B."/>
            <person name="Han X.H."/>
            <person name="Huang E.J."/>
            <person name="Li L.F."/>
            <person name="Wei W."/>
            <person name="Gao Y.C."/>
            <person name="Liu J.Z."/>
            <person name="Shao H.Z."/>
            <person name="Wang X."/>
            <person name="Wang C.C."/>
            <person name="Yang T.C."/>
            <person name="Huo Q.B."/>
            <person name="Li W."/>
            <person name="Chen H.Y."/>
            <person name="Chen S.E."/>
            <person name="Zhou L.G."/>
            <person name="Ni X.B."/>
            <person name="Tian J.H."/>
            <person name="Sheng Y."/>
            <person name="Liu T."/>
            <person name="Pan Y.S."/>
            <person name="Xia L.Y."/>
            <person name="Li J."/>
            <person name="Zhao F."/>
            <person name="Cao W.C."/>
        </authorList>
    </citation>
    <scope>NUCLEOTIDE SEQUENCE [LARGE SCALE GENOMIC DNA]</scope>
    <source>
        <strain evidence="2">HaeL-2018</strain>
    </source>
</reference>
<evidence type="ECO:0000313" key="2">
    <source>
        <dbReference type="EMBL" id="KAH9370606.1"/>
    </source>
</evidence>
<dbReference type="VEuPathDB" id="VectorBase:HLOH_054129"/>
<dbReference type="AlphaFoldDB" id="A0A9J6FWW5"/>
<feature type="region of interest" description="Disordered" evidence="1">
    <location>
        <begin position="73"/>
        <end position="104"/>
    </location>
</feature>
<protein>
    <submittedName>
        <fullName evidence="2">Uncharacterized protein</fullName>
    </submittedName>
</protein>